<accession>A0A843VIK0</accession>
<evidence type="ECO:0000256" key="1">
    <source>
        <dbReference type="SAM" id="Phobius"/>
    </source>
</evidence>
<keyword evidence="3" id="KW-1185">Reference proteome</keyword>
<evidence type="ECO:0000313" key="2">
    <source>
        <dbReference type="EMBL" id="MQL94267.1"/>
    </source>
</evidence>
<organism evidence="2 3">
    <name type="scientific">Colocasia esculenta</name>
    <name type="common">Wild taro</name>
    <name type="synonym">Arum esculentum</name>
    <dbReference type="NCBI Taxonomy" id="4460"/>
    <lineage>
        <taxon>Eukaryota</taxon>
        <taxon>Viridiplantae</taxon>
        <taxon>Streptophyta</taxon>
        <taxon>Embryophyta</taxon>
        <taxon>Tracheophyta</taxon>
        <taxon>Spermatophyta</taxon>
        <taxon>Magnoliopsida</taxon>
        <taxon>Liliopsida</taxon>
        <taxon>Araceae</taxon>
        <taxon>Aroideae</taxon>
        <taxon>Colocasieae</taxon>
        <taxon>Colocasia</taxon>
    </lineage>
</organism>
<evidence type="ECO:0000313" key="3">
    <source>
        <dbReference type="Proteomes" id="UP000652761"/>
    </source>
</evidence>
<keyword evidence="1" id="KW-1133">Transmembrane helix</keyword>
<feature type="transmembrane region" description="Helical" evidence="1">
    <location>
        <begin position="167"/>
        <end position="189"/>
    </location>
</feature>
<keyword evidence="1" id="KW-0812">Transmembrane</keyword>
<feature type="transmembrane region" description="Helical" evidence="1">
    <location>
        <begin position="92"/>
        <end position="115"/>
    </location>
</feature>
<keyword evidence="1" id="KW-0472">Membrane</keyword>
<comment type="caution">
    <text evidence="2">The sequence shown here is derived from an EMBL/GenBank/DDBJ whole genome shotgun (WGS) entry which is preliminary data.</text>
</comment>
<name>A0A843VIK0_COLES</name>
<dbReference type="Proteomes" id="UP000652761">
    <property type="component" value="Unassembled WGS sequence"/>
</dbReference>
<feature type="transmembrane region" description="Helical" evidence="1">
    <location>
        <begin position="195"/>
        <end position="218"/>
    </location>
</feature>
<sequence length="385" mass="41061">MARGPRLQLLLCRVRGECGRSACSCHSGVIGAGLADSGLPCVEDACEPVQVQCSWSSLAHLSVCASRRLREPACGVAFTGAGMLPVEPVEGVPALLAAPLLLGCVLWLLCVWPCVPVRCARDAELSSEVLLEFFSVGSGGSEVSPGLTVLCSFLLLPCYLRVEVCCWFGWCVLEGFSQSGALVVLVEVLPGPACVASAVLLAAVFSLMCAVWLGCVLVRFSQNSSWHFGEVCFGIVGQGSVRLAVRLAAALASLSRSCFQVSRLRRWDFVCPRASSGLLRCSPRAVISLWHRGSVDLFVPFVVEMVSYYLPGQLEHWVPVGLVRALFRFMLGGASTCALEAFRVVVLVLASLLVVIEVVHFAFARQGVAAVFAPSVAESVLRVLV</sequence>
<feature type="transmembrane region" description="Helical" evidence="1">
    <location>
        <begin position="341"/>
        <end position="363"/>
    </location>
</feature>
<proteinExistence type="predicted"/>
<dbReference type="AlphaFoldDB" id="A0A843VIK0"/>
<gene>
    <name evidence="2" type="ORF">Taro_026922</name>
</gene>
<protein>
    <submittedName>
        <fullName evidence="2">Uncharacterized protein</fullName>
    </submittedName>
</protein>
<dbReference type="EMBL" id="NMUH01001653">
    <property type="protein sequence ID" value="MQL94267.1"/>
    <property type="molecule type" value="Genomic_DNA"/>
</dbReference>
<reference evidence="2" key="1">
    <citation type="submission" date="2017-07" db="EMBL/GenBank/DDBJ databases">
        <title>Taro Niue Genome Assembly and Annotation.</title>
        <authorList>
            <person name="Atibalentja N."/>
            <person name="Keating K."/>
            <person name="Fields C.J."/>
        </authorList>
    </citation>
    <scope>NUCLEOTIDE SEQUENCE</scope>
    <source>
        <strain evidence="2">Niue_2</strain>
        <tissue evidence="2">Leaf</tissue>
    </source>
</reference>